<comment type="similarity">
    <text evidence="1">Belongs to the protein disulfide isomerase family.</text>
</comment>
<protein>
    <recommendedName>
        <fullName evidence="4">Thioredoxin domain-containing protein</fullName>
    </recommendedName>
</protein>
<dbReference type="Proteomes" id="UP000054047">
    <property type="component" value="Unassembled WGS sequence"/>
</dbReference>
<sequence>MSLDNSENEELKQKLNVTGLPSIYLFLGNLDGTFVDVAHTEDKLVEFYKKVSNVIVDKIESADQLEKFKDSVYAALLFVVDDGFEERDLVWRIARENYNAHTAYTMKSSEVASQFQHKIVVFRDGKLKRSASPKTVDETRQFVKVQTHLPTYFFPSESAVMSSLYEDNFLFYIDSLAGIVDVTPWLRKLGDERRGSYAVLLFDYADRDGDRALKYFGVKEGDPGRLRLLVRSKDLHFKMELDTADPIDEHSVKAWLDRFEKGALKPFVKSEPLPPDWDKRPLKILVGDNYAKVANDTSKHVLVLLHAPGNPPNDLGAKIFEELAELFVSFEDVIIAKVDVRENDIPREYMDIGRIPGARYYP</sequence>
<name>A0A0C2FG19_9BILA</name>
<evidence type="ECO:0000256" key="1">
    <source>
        <dbReference type="ARBA" id="ARBA00006347"/>
    </source>
</evidence>
<dbReference type="PANTHER" id="PTHR18929">
    <property type="entry name" value="PROTEIN DISULFIDE ISOMERASE"/>
    <property type="match status" value="1"/>
</dbReference>
<dbReference type="OrthoDB" id="5807735at2759"/>
<accession>A0A0C2FG19</accession>
<dbReference type="Gene3D" id="3.40.30.10">
    <property type="entry name" value="Glutaredoxin"/>
    <property type="match status" value="2"/>
</dbReference>
<organism evidence="2 3">
    <name type="scientific">Ancylostoma duodenale</name>
    <dbReference type="NCBI Taxonomy" id="51022"/>
    <lineage>
        <taxon>Eukaryota</taxon>
        <taxon>Metazoa</taxon>
        <taxon>Ecdysozoa</taxon>
        <taxon>Nematoda</taxon>
        <taxon>Chromadorea</taxon>
        <taxon>Rhabditida</taxon>
        <taxon>Rhabditina</taxon>
        <taxon>Rhabditomorpha</taxon>
        <taxon>Strongyloidea</taxon>
        <taxon>Ancylostomatidae</taxon>
        <taxon>Ancylostomatinae</taxon>
        <taxon>Ancylostoma</taxon>
    </lineage>
</organism>
<proteinExistence type="inferred from homology"/>
<dbReference type="InterPro" id="IPR036249">
    <property type="entry name" value="Thioredoxin-like_sf"/>
</dbReference>
<dbReference type="SUPFAM" id="SSF52833">
    <property type="entry name" value="Thioredoxin-like"/>
    <property type="match status" value="2"/>
</dbReference>
<evidence type="ECO:0000313" key="2">
    <source>
        <dbReference type="EMBL" id="KIH45629.1"/>
    </source>
</evidence>
<feature type="non-terminal residue" evidence="2">
    <location>
        <position position="362"/>
    </location>
</feature>
<dbReference type="PANTHER" id="PTHR18929:SF240">
    <property type="entry name" value="PROTEIN DISULFIDE-ISOMERASE"/>
    <property type="match status" value="1"/>
</dbReference>
<dbReference type="EMBL" id="KN771792">
    <property type="protein sequence ID" value="KIH45629.1"/>
    <property type="molecule type" value="Genomic_DNA"/>
</dbReference>
<keyword evidence="3" id="KW-1185">Reference proteome</keyword>
<evidence type="ECO:0008006" key="4">
    <source>
        <dbReference type="Google" id="ProtNLM"/>
    </source>
</evidence>
<dbReference type="GO" id="GO:0006457">
    <property type="term" value="P:protein folding"/>
    <property type="evidence" value="ECO:0007669"/>
    <property type="project" value="TreeGrafter"/>
</dbReference>
<dbReference type="AlphaFoldDB" id="A0A0C2FG19"/>
<dbReference type="GO" id="GO:0003756">
    <property type="term" value="F:protein disulfide isomerase activity"/>
    <property type="evidence" value="ECO:0007669"/>
    <property type="project" value="TreeGrafter"/>
</dbReference>
<gene>
    <name evidence="2" type="ORF">ANCDUO_24330</name>
</gene>
<dbReference type="GO" id="GO:0034976">
    <property type="term" value="P:response to endoplasmic reticulum stress"/>
    <property type="evidence" value="ECO:0007669"/>
    <property type="project" value="TreeGrafter"/>
</dbReference>
<dbReference type="GO" id="GO:0005783">
    <property type="term" value="C:endoplasmic reticulum"/>
    <property type="evidence" value="ECO:0007669"/>
    <property type="project" value="TreeGrafter"/>
</dbReference>
<reference evidence="2 3" key="1">
    <citation type="submission" date="2013-12" db="EMBL/GenBank/DDBJ databases">
        <title>Draft genome of the parsitic nematode Ancylostoma duodenale.</title>
        <authorList>
            <person name="Mitreva M."/>
        </authorList>
    </citation>
    <scope>NUCLEOTIDE SEQUENCE [LARGE SCALE GENOMIC DNA]</scope>
    <source>
        <strain evidence="2 3">Zhejiang</strain>
    </source>
</reference>
<evidence type="ECO:0000313" key="3">
    <source>
        <dbReference type="Proteomes" id="UP000054047"/>
    </source>
</evidence>